<dbReference type="EMBL" id="CM045871">
    <property type="protein sequence ID" value="KAI7951346.1"/>
    <property type="molecule type" value="Genomic_DNA"/>
</dbReference>
<gene>
    <name evidence="1" type="ORF">MJO28_007030</name>
</gene>
<comment type="caution">
    <text evidence="1">The sequence shown here is derived from an EMBL/GenBank/DDBJ whole genome shotgun (WGS) entry which is preliminary data.</text>
</comment>
<evidence type="ECO:0000313" key="1">
    <source>
        <dbReference type="EMBL" id="KAI7951346.1"/>
    </source>
</evidence>
<evidence type="ECO:0000313" key="2">
    <source>
        <dbReference type="Proteomes" id="UP001060170"/>
    </source>
</evidence>
<dbReference type="Proteomes" id="UP001060170">
    <property type="component" value="Chromosome 7"/>
</dbReference>
<name>A0ACC0EDM0_9BASI</name>
<reference evidence="1 2" key="3">
    <citation type="journal article" date="2022" name="Microbiol. Spectr.">
        <title>Folding features and dynamics of 3D genome architecture in plant fungal pathogens.</title>
        <authorList>
            <person name="Xia C."/>
        </authorList>
    </citation>
    <scope>NUCLEOTIDE SEQUENCE [LARGE SCALE GENOMIC DNA]</scope>
    <source>
        <strain evidence="1 2">93-210</strain>
    </source>
</reference>
<keyword evidence="2" id="KW-1185">Reference proteome</keyword>
<accession>A0ACC0EDM0</accession>
<sequence length="92" mass="10589">MRVDDGAEWTKVERANQLRHGDFDDVSKQVGGFDPSDFCGMELEDGLELYQERMAESNGVWYVSACDDRQVEKISVSHHWDRWSVLEYGVCA</sequence>
<reference evidence="2" key="2">
    <citation type="journal article" date="2018" name="Mol. Plant Microbe Interact.">
        <title>Genome sequence resources for the wheat stripe rust pathogen (Puccinia striiformis f. sp. tritici) and the barley stripe rust pathogen (Puccinia striiformis f. sp. hordei).</title>
        <authorList>
            <person name="Xia C."/>
            <person name="Wang M."/>
            <person name="Yin C."/>
            <person name="Cornejo O.E."/>
            <person name="Hulbert S.H."/>
            <person name="Chen X."/>
        </authorList>
    </citation>
    <scope>NUCLEOTIDE SEQUENCE [LARGE SCALE GENOMIC DNA]</scope>
    <source>
        <strain evidence="2">93-210</strain>
    </source>
</reference>
<organism evidence="1 2">
    <name type="scientific">Puccinia striiformis f. sp. tritici</name>
    <dbReference type="NCBI Taxonomy" id="168172"/>
    <lineage>
        <taxon>Eukaryota</taxon>
        <taxon>Fungi</taxon>
        <taxon>Dikarya</taxon>
        <taxon>Basidiomycota</taxon>
        <taxon>Pucciniomycotina</taxon>
        <taxon>Pucciniomycetes</taxon>
        <taxon>Pucciniales</taxon>
        <taxon>Pucciniaceae</taxon>
        <taxon>Puccinia</taxon>
    </lineage>
</organism>
<protein>
    <submittedName>
        <fullName evidence="1">Uncharacterized protein</fullName>
    </submittedName>
</protein>
<proteinExistence type="predicted"/>
<reference evidence="2" key="1">
    <citation type="journal article" date="2018" name="BMC Genomics">
        <title>Genomic insights into host adaptation between the wheat stripe rust pathogen (Puccinia striiformis f. sp. tritici) and the barley stripe rust pathogen (Puccinia striiformis f. sp. hordei).</title>
        <authorList>
            <person name="Xia C."/>
            <person name="Wang M."/>
            <person name="Yin C."/>
            <person name="Cornejo O.E."/>
            <person name="Hulbert S.H."/>
            <person name="Chen X."/>
        </authorList>
    </citation>
    <scope>NUCLEOTIDE SEQUENCE [LARGE SCALE GENOMIC DNA]</scope>
    <source>
        <strain evidence="2">93-210</strain>
    </source>
</reference>